<proteinExistence type="predicted"/>
<dbReference type="SUPFAM" id="SSF53056">
    <property type="entry name" value="beta-carbonic anhydrase, cab"/>
    <property type="match status" value="1"/>
</dbReference>
<protein>
    <recommendedName>
        <fullName evidence="3">Carbonic anhydrase</fullName>
    </recommendedName>
</protein>
<dbReference type="Proteomes" id="UP000176299">
    <property type="component" value="Unassembled WGS sequence"/>
</dbReference>
<dbReference type="AlphaFoldDB" id="A0A1G1W0J7"/>
<gene>
    <name evidence="1" type="ORF">A2113_00630</name>
</gene>
<dbReference type="Pfam" id="PF20393">
    <property type="entry name" value="Pro_CA_2"/>
    <property type="match status" value="1"/>
</dbReference>
<organism evidence="1 2">
    <name type="scientific">Candidatus Woykebacteria bacterium GWA1_44_8</name>
    <dbReference type="NCBI Taxonomy" id="1802591"/>
    <lineage>
        <taxon>Bacteria</taxon>
        <taxon>Candidatus Woykeibacteriota</taxon>
    </lineage>
</organism>
<dbReference type="InterPro" id="IPR036874">
    <property type="entry name" value="Carbonic_anhydrase_sf"/>
</dbReference>
<evidence type="ECO:0000313" key="1">
    <source>
        <dbReference type="EMBL" id="OGY21198.1"/>
    </source>
</evidence>
<dbReference type="EMBL" id="MHCN01000017">
    <property type="protein sequence ID" value="OGY21198.1"/>
    <property type="molecule type" value="Genomic_DNA"/>
</dbReference>
<dbReference type="GO" id="GO:0004089">
    <property type="term" value="F:carbonate dehydratase activity"/>
    <property type="evidence" value="ECO:0007669"/>
    <property type="project" value="InterPro"/>
</dbReference>
<dbReference type="STRING" id="1802591.A2113_00630"/>
<comment type="caution">
    <text evidence="1">The sequence shown here is derived from an EMBL/GenBank/DDBJ whole genome shotgun (WGS) entry which is preliminary data.</text>
</comment>
<sequence length="120" mass="13575">MSKHTCTALVISCTDFRFVTMIRDLLVGSGLKDNYDLIATPGASLGLEKIADSISTSIRLHEPENIYIFDHEDCGAYGEDNPREAHMRNLKKAKELLIQNYHNKKVLTYISGFDKIEEIL</sequence>
<reference evidence="1 2" key="1">
    <citation type="journal article" date="2016" name="Nat. Commun.">
        <title>Thousands of microbial genomes shed light on interconnected biogeochemical processes in an aquifer system.</title>
        <authorList>
            <person name="Anantharaman K."/>
            <person name="Brown C.T."/>
            <person name="Hug L.A."/>
            <person name="Sharon I."/>
            <person name="Castelle C.J."/>
            <person name="Probst A.J."/>
            <person name="Thomas B.C."/>
            <person name="Singh A."/>
            <person name="Wilkins M.J."/>
            <person name="Karaoz U."/>
            <person name="Brodie E.L."/>
            <person name="Williams K.H."/>
            <person name="Hubbard S.S."/>
            <person name="Banfield J.F."/>
        </authorList>
    </citation>
    <scope>NUCLEOTIDE SEQUENCE [LARGE SCALE GENOMIC DNA]</scope>
</reference>
<dbReference type="InterPro" id="IPR046871">
    <property type="entry name" value="Pro_CA_2"/>
</dbReference>
<evidence type="ECO:0008006" key="3">
    <source>
        <dbReference type="Google" id="ProtNLM"/>
    </source>
</evidence>
<evidence type="ECO:0000313" key="2">
    <source>
        <dbReference type="Proteomes" id="UP000176299"/>
    </source>
</evidence>
<accession>A0A1G1W0J7</accession>
<dbReference type="Gene3D" id="3.40.1050.10">
    <property type="entry name" value="Carbonic anhydrase"/>
    <property type="match status" value="1"/>
</dbReference>
<dbReference type="GO" id="GO:0008270">
    <property type="term" value="F:zinc ion binding"/>
    <property type="evidence" value="ECO:0007669"/>
    <property type="project" value="InterPro"/>
</dbReference>
<name>A0A1G1W0J7_9BACT</name>